<evidence type="ECO:0000256" key="4">
    <source>
        <dbReference type="ARBA" id="ARBA00026248"/>
    </source>
</evidence>
<feature type="domain" description="Glycosyl hydrolase family 13 catalytic" evidence="5">
    <location>
        <begin position="20"/>
        <end position="419"/>
    </location>
</feature>
<dbReference type="AlphaFoldDB" id="A0A439CR98"/>
<name>A0A439CR98_9PEZI</name>
<comment type="similarity">
    <text evidence="1">Belongs to the glycosyl hydrolase 13 family.</text>
</comment>
<dbReference type="Gene3D" id="2.60.40.1180">
    <property type="entry name" value="Golgi alpha-mannosidase II"/>
    <property type="match status" value="1"/>
</dbReference>
<dbReference type="InterPro" id="IPR045857">
    <property type="entry name" value="O16G_dom_2"/>
</dbReference>
<keyword evidence="4" id="KW-0462">Maltose metabolism</keyword>
<evidence type="ECO:0000256" key="2">
    <source>
        <dbReference type="ARBA" id="ARBA00022801"/>
    </source>
</evidence>
<proteinExistence type="inferred from homology"/>
<dbReference type="InterPro" id="IPR013780">
    <property type="entry name" value="Glyco_hydro_b"/>
</dbReference>
<accession>A0A439CR98</accession>
<evidence type="ECO:0000259" key="5">
    <source>
        <dbReference type="SMART" id="SM00642"/>
    </source>
</evidence>
<evidence type="ECO:0000256" key="1">
    <source>
        <dbReference type="ARBA" id="ARBA00008061"/>
    </source>
</evidence>
<dbReference type="SUPFAM" id="SSF51445">
    <property type="entry name" value="(Trans)glycosidases"/>
    <property type="match status" value="1"/>
</dbReference>
<dbReference type="Proteomes" id="UP000286045">
    <property type="component" value="Unassembled WGS sequence"/>
</dbReference>
<dbReference type="EMBL" id="RYZI01000539">
    <property type="protein sequence ID" value="RWA04632.1"/>
    <property type="molecule type" value="Genomic_DNA"/>
</dbReference>
<dbReference type="GO" id="GO:0004574">
    <property type="term" value="F:oligo-1,6-glucosidase activity"/>
    <property type="evidence" value="ECO:0007669"/>
    <property type="project" value="TreeGrafter"/>
</dbReference>
<dbReference type="GO" id="GO:0000025">
    <property type="term" value="P:maltose catabolic process"/>
    <property type="evidence" value="ECO:0007669"/>
    <property type="project" value="TreeGrafter"/>
</dbReference>
<evidence type="ECO:0000256" key="3">
    <source>
        <dbReference type="ARBA" id="ARBA00023295"/>
    </source>
</evidence>
<keyword evidence="7" id="KW-1185">Reference proteome</keyword>
<dbReference type="PANTHER" id="PTHR10357">
    <property type="entry name" value="ALPHA-AMYLASE FAMILY MEMBER"/>
    <property type="match status" value="1"/>
</dbReference>
<dbReference type="STRING" id="363999.A0A439CR98"/>
<dbReference type="GO" id="GO:0033934">
    <property type="term" value="F:glucan 1,4-alpha-maltotriohydrolase activity"/>
    <property type="evidence" value="ECO:0007669"/>
    <property type="project" value="TreeGrafter"/>
</dbReference>
<dbReference type="SMART" id="SM00642">
    <property type="entry name" value="Aamy"/>
    <property type="match status" value="1"/>
</dbReference>
<dbReference type="PANTHER" id="PTHR10357:SF179">
    <property type="entry name" value="NEUTRAL AND BASIC AMINO ACID TRANSPORT PROTEIN RBAT"/>
    <property type="match status" value="1"/>
</dbReference>
<dbReference type="InterPro" id="IPR006047">
    <property type="entry name" value="GH13_cat_dom"/>
</dbReference>
<evidence type="ECO:0000313" key="7">
    <source>
        <dbReference type="Proteomes" id="UP000286045"/>
    </source>
</evidence>
<reference evidence="6 7" key="1">
    <citation type="submission" date="2018-12" db="EMBL/GenBank/DDBJ databases">
        <title>Draft genome sequence of Xylaria grammica IHI A82.</title>
        <authorList>
            <person name="Buettner E."/>
            <person name="Kellner H."/>
        </authorList>
    </citation>
    <scope>NUCLEOTIDE SEQUENCE [LARGE SCALE GENOMIC DNA]</scope>
    <source>
        <strain evidence="6 7">IHI A82</strain>
    </source>
</reference>
<protein>
    <recommendedName>
        <fullName evidence="5">Glycosyl hydrolase family 13 catalytic domain-containing protein</fullName>
    </recommendedName>
</protein>
<evidence type="ECO:0000313" key="6">
    <source>
        <dbReference type="EMBL" id="RWA04632.1"/>
    </source>
</evidence>
<gene>
    <name evidence="6" type="ORF">EKO27_g10476</name>
</gene>
<dbReference type="Pfam" id="PF00128">
    <property type="entry name" value="Alpha-amylase"/>
    <property type="match status" value="1"/>
</dbReference>
<dbReference type="GO" id="GO:0004575">
    <property type="term" value="F:sucrose alpha-glucosidase activity"/>
    <property type="evidence" value="ECO:0007669"/>
    <property type="project" value="TreeGrafter"/>
</dbReference>
<sequence length="564" mass="63184">MTTPPSEPSHRWWKEATGYQIYPASFKDSNGDGWGDINGITASLDYLVALGVDFIWISPVYESPDHDMGYDISDYEAISPKYGSMADMDRLLAEAKRRGLRVLMDLVVNHTSHKHAWFRSSRASRHNQHSDCAWTYVPERDQYYFHLCFPEQPDLNWEVPAARRAIYASAVGFWLEKGVDGFRIDLVNAYAKNQAFPDAPVSDPSSEAQPPPLGWIWNGAGMHAWLKEQRAEAVDIYGPDKVLIGELPVTPRDEVLRYVAPDAHELDATIDFSLFTAGNDGWTPRLHELRPHTLPQLKRAIARTQSLVAGAAGWTTTFLENHDGARSVDHFGPGDGSYGATAAKLLALLTTTLSGTLIIYQGQEIGMTNVPADAWKAEDIRDQVALRYLREIDETHPDDEALKQAAFEAVLRLGRDNTRTPMQWTADGPHAGFSSEAATPWMRVNPNYARINVADQERSPGSVLAFWKAAVAHRKAHARLFVHGEYQVVDEENERIYTYWKKSASGSEMALVVLNFSSEKVDMPLFVEEERTSLRFLVSTGGSEQLDAIIAPLEPWEGRVFLKP</sequence>
<organism evidence="6 7">
    <name type="scientific">Xylaria grammica</name>
    <dbReference type="NCBI Taxonomy" id="363999"/>
    <lineage>
        <taxon>Eukaryota</taxon>
        <taxon>Fungi</taxon>
        <taxon>Dikarya</taxon>
        <taxon>Ascomycota</taxon>
        <taxon>Pezizomycotina</taxon>
        <taxon>Sordariomycetes</taxon>
        <taxon>Xylariomycetidae</taxon>
        <taxon>Xylariales</taxon>
        <taxon>Xylariaceae</taxon>
        <taxon>Xylaria</taxon>
    </lineage>
</organism>
<comment type="caution">
    <text evidence="6">The sequence shown here is derived from an EMBL/GenBank/DDBJ whole genome shotgun (WGS) entry which is preliminary data.</text>
</comment>
<dbReference type="Gene3D" id="3.20.20.80">
    <property type="entry name" value="Glycosidases"/>
    <property type="match status" value="2"/>
</dbReference>
<dbReference type="Gene3D" id="3.90.400.10">
    <property type="entry name" value="Oligo-1,6-glucosidase, Domain 2"/>
    <property type="match status" value="1"/>
</dbReference>
<dbReference type="GO" id="GO:0005987">
    <property type="term" value="P:sucrose catabolic process"/>
    <property type="evidence" value="ECO:0007669"/>
    <property type="project" value="TreeGrafter"/>
</dbReference>
<dbReference type="SUPFAM" id="SSF51011">
    <property type="entry name" value="Glycosyl hydrolase domain"/>
    <property type="match status" value="1"/>
</dbReference>
<dbReference type="FunFam" id="3.20.20.80:FF:000064">
    <property type="entry name" value="Oligo-1,6-glucosidase"/>
    <property type="match status" value="2"/>
</dbReference>
<keyword evidence="2" id="KW-0378">Hydrolase</keyword>
<keyword evidence="3" id="KW-0326">Glycosidase</keyword>
<dbReference type="GO" id="GO:0004556">
    <property type="term" value="F:alpha-amylase activity"/>
    <property type="evidence" value="ECO:0007669"/>
    <property type="project" value="TreeGrafter"/>
</dbReference>
<dbReference type="InterPro" id="IPR017853">
    <property type="entry name" value="GH"/>
</dbReference>